<feature type="compositionally biased region" description="Low complexity" evidence="2">
    <location>
        <begin position="91"/>
        <end position="105"/>
    </location>
</feature>
<dbReference type="EMBL" id="CDMZ01000623">
    <property type="protein sequence ID" value="CEM18164.1"/>
    <property type="molecule type" value="Genomic_DNA"/>
</dbReference>
<dbReference type="PANTHER" id="PTHR24006">
    <property type="entry name" value="UBIQUITIN CARBOXYL-TERMINAL HYDROLASE"/>
    <property type="match status" value="1"/>
</dbReference>
<feature type="domain" description="USP" evidence="3">
    <location>
        <begin position="502"/>
        <end position="964"/>
    </location>
</feature>
<evidence type="ECO:0000256" key="2">
    <source>
        <dbReference type="SAM" id="MobiDB-lite"/>
    </source>
</evidence>
<dbReference type="GO" id="GO:0004843">
    <property type="term" value="F:cysteine-type deubiquitinase activity"/>
    <property type="evidence" value="ECO:0007669"/>
    <property type="project" value="UniProtKB-UniRule"/>
</dbReference>
<dbReference type="SMART" id="SM00695">
    <property type="entry name" value="DUSP"/>
    <property type="match status" value="1"/>
</dbReference>
<gene>
    <name evidence="5" type="ORF">Cvel_18691</name>
</gene>
<dbReference type="SUPFAM" id="SSF54001">
    <property type="entry name" value="Cysteine proteinases"/>
    <property type="match status" value="1"/>
</dbReference>
<dbReference type="GO" id="GO:0005634">
    <property type="term" value="C:nucleus"/>
    <property type="evidence" value="ECO:0007669"/>
    <property type="project" value="TreeGrafter"/>
</dbReference>
<feature type="compositionally biased region" description="Basic and acidic residues" evidence="2">
    <location>
        <begin position="652"/>
        <end position="662"/>
    </location>
</feature>
<feature type="compositionally biased region" description="Polar residues" evidence="2">
    <location>
        <begin position="574"/>
        <end position="584"/>
    </location>
</feature>
<dbReference type="Pfam" id="PF00443">
    <property type="entry name" value="UCH"/>
    <property type="match status" value="1"/>
</dbReference>
<sequence length="966" mass="105763">MSAYSSLTYLLPLSSYRMAVYEKGKTSGGFLKVFACGRKKLPVQDGEDGKKSPPVPFSDPSRPPQVPHPGGAQVVSPSPVEGGQTQQREGVQPQVVVQSPQKSSQTRAEQQRASNEAQGPANQRLVPPLRHSGDQGGNVAAPPSASASAPPSASASRSASPSPSPAPSQAAPPQQESSPPQLTLPVSPPAAKGSSSRDPSPSPSAAGRQLSERDEGEREDGGSPKGHVRAPRQQLPVSASARSSEAAPIKSPTEAASGSSRPKPANTDETRSFELRYIQKVDSRRLDCDVENWYLVEASWIQRWRNWVMGGGTGRENVPPGPIPNKDLLTTASRDDGTRQLVPREGLVMSRDFRGVNRLVWRFWVARHGGGPCLRRREIHIYGKPVPLDAFDEPPLDPDFAWELEEDPQLDEINQLAVDEDVTPMFRRAGEPSDADEATGNEAHNFPSTGRWRGTRAVPGSPAAPRPLPENYAEYSGYAHSLPQTEFPNWEKLESRDLVSLCGLHNQGNICFANAVLQMVASTSLPRELIALLESSPDEVDPTLLEIAYILQACGGEGKRGPLEPLAENEGDRSPTSAASVGTDSSRRAESKNVFQQGFATVAQWFNTPSTTAGGASPDSSRQPLDSRAALRARIGSGPAATLSPAVPPGDCDARNAGRAEPKVPSPAVHPIRLLKRLERTKHMESLFDSKAQTQQDAHEFLVAFLLLLHALTEHMHENPDPHRRVLKHQELEEAIARSSPADAEKLAWDNLRIREHSISTDLFNGLVRLRLKCTDCKRVDLRFDDARELLLPVPAPQYYEDKLGYRKIRVLKLVDDLMRSFFDPEKVEDRKCEKCKQKGATQRDSSIAVAPRFLFITLGRHDWAQGGGVKISTPVWIDVALKIVRPCMPKDPGALYDLLAIVCHVGTSLHGGHYYSYVRRSPEGKDGIVWYMLNDEEAFCVGPEFMSDPAVQERAYLLAYQRRDS</sequence>
<dbReference type="PROSITE" id="PS00973">
    <property type="entry name" value="USP_2"/>
    <property type="match status" value="1"/>
</dbReference>
<dbReference type="GO" id="GO:0006508">
    <property type="term" value="P:proteolysis"/>
    <property type="evidence" value="ECO:0007669"/>
    <property type="project" value="UniProtKB-KW"/>
</dbReference>
<keyword evidence="1" id="KW-0788">Thiol protease</keyword>
<keyword evidence="1" id="KW-0645">Protease</keyword>
<dbReference type="PROSITE" id="PS50235">
    <property type="entry name" value="USP_3"/>
    <property type="match status" value="1"/>
</dbReference>
<feature type="compositionally biased region" description="Low complexity" evidence="2">
    <location>
        <begin position="140"/>
        <end position="181"/>
    </location>
</feature>
<keyword evidence="1" id="KW-0378">Hydrolase</keyword>
<dbReference type="EC" id="3.4.19.12" evidence="1"/>
<evidence type="ECO:0000259" key="3">
    <source>
        <dbReference type="PROSITE" id="PS50235"/>
    </source>
</evidence>
<reference evidence="5" key="1">
    <citation type="submission" date="2014-11" db="EMBL/GenBank/DDBJ databases">
        <authorList>
            <person name="Otto D Thomas"/>
            <person name="Naeem Raeece"/>
        </authorList>
    </citation>
    <scope>NUCLEOTIDE SEQUENCE</scope>
</reference>
<dbReference type="GO" id="GO:0016579">
    <property type="term" value="P:protein deubiquitination"/>
    <property type="evidence" value="ECO:0007669"/>
    <property type="project" value="InterPro"/>
</dbReference>
<dbReference type="Gene3D" id="3.90.70.10">
    <property type="entry name" value="Cysteine proteinases"/>
    <property type="match status" value="1"/>
</dbReference>
<dbReference type="InterPro" id="IPR028889">
    <property type="entry name" value="USP"/>
</dbReference>
<dbReference type="PROSITE" id="PS00972">
    <property type="entry name" value="USP_1"/>
    <property type="match status" value="1"/>
</dbReference>
<feature type="compositionally biased region" description="Pro residues" evidence="2">
    <location>
        <begin position="53"/>
        <end position="67"/>
    </location>
</feature>
<dbReference type="GO" id="GO:0005829">
    <property type="term" value="C:cytosol"/>
    <property type="evidence" value="ECO:0007669"/>
    <property type="project" value="TreeGrafter"/>
</dbReference>
<evidence type="ECO:0000256" key="1">
    <source>
        <dbReference type="RuleBase" id="RU366025"/>
    </source>
</evidence>
<comment type="similarity">
    <text evidence="1">Belongs to the peptidase C19 family.</text>
</comment>
<dbReference type="InterPro" id="IPR018200">
    <property type="entry name" value="USP_CS"/>
</dbReference>
<dbReference type="SUPFAM" id="SSF143791">
    <property type="entry name" value="DUSP-like"/>
    <property type="match status" value="1"/>
</dbReference>
<organism evidence="5">
    <name type="scientific">Chromera velia CCMP2878</name>
    <dbReference type="NCBI Taxonomy" id="1169474"/>
    <lineage>
        <taxon>Eukaryota</taxon>
        <taxon>Sar</taxon>
        <taxon>Alveolata</taxon>
        <taxon>Colpodellida</taxon>
        <taxon>Chromeraceae</taxon>
        <taxon>Chromera</taxon>
    </lineage>
</organism>
<dbReference type="CDD" id="cd02257">
    <property type="entry name" value="Peptidase_C19"/>
    <property type="match status" value="1"/>
</dbReference>
<feature type="compositionally biased region" description="Polar residues" evidence="2">
    <location>
        <begin position="106"/>
        <end position="121"/>
    </location>
</feature>
<feature type="compositionally biased region" description="Basic and acidic residues" evidence="2">
    <location>
        <begin position="210"/>
        <end position="222"/>
    </location>
</feature>
<dbReference type="Pfam" id="PF06337">
    <property type="entry name" value="DUSP"/>
    <property type="match status" value="1"/>
</dbReference>
<dbReference type="InterPro" id="IPR035927">
    <property type="entry name" value="DUSP-like_sf"/>
</dbReference>
<feature type="region of interest" description="Disordered" evidence="2">
    <location>
        <begin position="561"/>
        <end position="591"/>
    </location>
</feature>
<feature type="region of interest" description="Disordered" evidence="2">
    <location>
        <begin position="430"/>
        <end position="466"/>
    </location>
</feature>
<dbReference type="PROSITE" id="PS51283">
    <property type="entry name" value="DUSP"/>
    <property type="match status" value="1"/>
</dbReference>
<dbReference type="VEuPathDB" id="CryptoDB:Cvel_18691"/>
<evidence type="ECO:0000259" key="4">
    <source>
        <dbReference type="PROSITE" id="PS51283"/>
    </source>
</evidence>
<comment type="catalytic activity">
    <reaction evidence="1">
        <text>Thiol-dependent hydrolysis of ester, thioester, amide, peptide and isopeptide bonds formed by the C-terminal Gly of ubiquitin (a 76-residue protein attached to proteins as an intracellular targeting signal).</text>
        <dbReference type="EC" id="3.4.19.12"/>
    </reaction>
</comment>
<proteinExistence type="inferred from homology"/>
<keyword evidence="1" id="KW-0833">Ubl conjugation pathway</keyword>
<dbReference type="Gene3D" id="3.30.2230.10">
    <property type="entry name" value="DUSP-like"/>
    <property type="match status" value="1"/>
</dbReference>
<feature type="domain" description="DUSP" evidence="4">
    <location>
        <begin position="265"/>
        <end position="380"/>
    </location>
</feature>
<dbReference type="InterPro" id="IPR050164">
    <property type="entry name" value="Peptidase_C19"/>
</dbReference>
<feature type="region of interest" description="Disordered" evidence="2">
    <location>
        <begin position="637"/>
        <end position="668"/>
    </location>
</feature>
<dbReference type="InterPro" id="IPR001394">
    <property type="entry name" value="Peptidase_C19_UCH"/>
</dbReference>
<feature type="region of interest" description="Disordered" evidence="2">
    <location>
        <begin position="41"/>
        <end position="269"/>
    </location>
</feature>
<protein>
    <recommendedName>
        <fullName evidence="1">Ubiquitin carboxyl-terminal hydrolase</fullName>
        <ecNumber evidence="1">3.4.19.12</ecNumber>
    </recommendedName>
</protein>
<name>A0A0G4FTG3_9ALVE</name>
<evidence type="ECO:0000313" key="5">
    <source>
        <dbReference type="EMBL" id="CEM18164.1"/>
    </source>
</evidence>
<dbReference type="InterPro" id="IPR006615">
    <property type="entry name" value="Pept_C19_DUSP"/>
</dbReference>
<dbReference type="InterPro" id="IPR038765">
    <property type="entry name" value="Papain-like_cys_pep_sf"/>
</dbReference>
<dbReference type="AlphaFoldDB" id="A0A0G4FTG3"/>
<accession>A0A0G4FTG3</accession>